<name>A0A6M3KXA1_9ZZZZ</name>
<accession>A0A6M3KXA1</accession>
<gene>
    <name evidence="1" type="ORF">MM415B02098_0017</name>
</gene>
<proteinExistence type="predicted"/>
<protein>
    <submittedName>
        <fullName evidence="1">Uncharacterized protein</fullName>
    </submittedName>
</protein>
<evidence type="ECO:0000313" key="1">
    <source>
        <dbReference type="EMBL" id="QJA86312.1"/>
    </source>
</evidence>
<dbReference type="AlphaFoldDB" id="A0A6M3KXA1"/>
<sequence length="88" mass="9825">MKVTLGKKGCEKTWQYEFPKTTKCWLCKGTARIGFVAYEGMEKSDSGPLVSGLHLNKGKGKQWLHDCCAVAVYFCKECLNPTALYNQG</sequence>
<dbReference type="EMBL" id="MT142628">
    <property type="protein sequence ID" value="QJA86312.1"/>
    <property type="molecule type" value="Genomic_DNA"/>
</dbReference>
<reference evidence="1" key="1">
    <citation type="submission" date="2020-03" db="EMBL/GenBank/DDBJ databases">
        <title>The deep terrestrial virosphere.</title>
        <authorList>
            <person name="Holmfeldt K."/>
            <person name="Nilsson E."/>
            <person name="Simone D."/>
            <person name="Lopez-Fernandez M."/>
            <person name="Wu X."/>
            <person name="de Brujin I."/>
            <person name="Lundin D."/>
            <person name="Andersson A."/>
            <person name="Bertilsson S."/>
            <person name="Dopson M."/>
        </authorList>
    </citation>
    <scope>NUCLEOTIDE SEQUENCE</scope>
    <source>
        <strain evidence="1">MM415B02098</strain>
    </source>
</reference>
<organism evidence="1">
    <name type="scientific">viral metagenome</name>
    <dbReference type="NCBI Taxonomy" id="1070528"/>
    <lineage>
        <taxon>unclassified sequences</taxon>
        <taxon>metagenomes</taxon>
        <taxon>organismal metagenomes</taxon>
    </lineage>
</organism>